<dbReference type="EC" id="2.7.7.65" evidence="1"/>
<dbReference type="CDD" id="cd12915">
    <property type="entry name" value="PDC2_DGC_like"/>
    <property type="match status" value="1"/>
</dbReference>
<dbReference type="GO" id="GO:1902201">
    <property type="term" value="P:negative regulation of bacterial-type flagellum-dependent cell motility"/>
    <property type="evidence" value="ECO:0007669"/>
    <property type="project" value="TreeGrafter"/>
</dbReference>
<dbReference type="InterPro" id="IPR050469">
    <property type="entry name" value="Diguanylate_Cyclase"/>
</dbReference>
<dbReference type="Proteomes" id="UP000249130">
    <property type="component" value="Unassembled WGS sequence"/>
</dbReference>
<dbReference type="GO" id="GO:0052621">
    <property type="term" value="F:diguanylate cyclase activity"/>
    <property type="evidence" value="ECO:0007669"/>
    <property type="project" value="UniProtKB-EC"/>
</dbReference>
<comment type="catalytic activity">
    <reaction evidence="2">
        <text>2 GTP = 3',3'-c-di-GMP + 2 diphosphate</text>
        <dbReference type="Rhea" id="RHEA:24898"/>
        <dbReference type="ChEBI" id="CHEBI:33019"/>
        <dbReference type="ChEBI" id="CHEBI:37565"/>
        <dbReference type="ChEBI" id="CHEBI:58805"/>
        <dbReference type="EC" id="2.7.7.65"/>
    </reaction>
</comment>
<keyword evidence="3" id="KW-0812">Transmembrane</keyword>
<dbReference type="SMART" id="SM00267">
    <property type="entry name" value="GGDEF"/>
    <property type="match status" value="1"/>
</dbReference>
<accession>A0A327KPG0</accession>
<dbReference type="Pfam" id="PF00990">
    <property type="entry name" value="GGDEF"/>
    <property type="match status" value="1"/>
</dbReference>
<keyword evidence="7" id="KW-1185">Reference proteome</keyword>
<dbReference type="SUPFAM" id="SSF55073">
    <property type="entry name" value="Nucleotide cyclase"/>
    <property type="match status" value="1"/>
</dbReference>
<dbReference type="InterPro" id="IPR000160">
    <property type="entry name" value="GGDEF_dom"/>
</dbReference>
<evidence type="ECO:0000313" key="7">
    <source>
        <dbReference type="Proteomes" id="UP000249130"/>
    </source>
</evidence>
<dbReference type="Gene3D" id="3.30.450.20">
    <property type="entry name" value="PAS domain"/>
    <property type="match status" value="2"/>
</dbReference>
<dbReference type="RefSeq" id="WP_111421711.1">
    <property type="nucleotide sequence ID" value="NZ_NPEX01000262.1"/>
</dbReference>
<evidence type="ECO:0000256" key="3">
    <source>
        <dbReference type="SAM" id="Phobius"/>
    </source>
</evidence>
<dbReference type="NCBIfam" id="TIGR00254">
    <property type="entry name" value="GGDEF"/>
    <property type="match status" value="1"/>
</dbReference>
<dbReference type="PROSITE" id="PS50887">
    <property type="entry name" value="GGDEF"/>
    <property type="match status" value="1"/>
</dbReference>
<reference evidence="6 7" key="1">
    <citation type="submission" date="2017-07" db="EMBL/GenBank/DDBJ databases">
        <title>Draft Genome Sequences of Select Purple Nonsulfur Bacteria.</title>
        <authorList>
            <person name="Lasarre B."/>
            <person name="Mckinlay J.B."/>
        </authorList>
    </citation>
    <scope>NUCLEOTIDE SEQUENCE [LARGE SCALE GENOMIC DNA]</scope>
    <source>
        <strain evidence="6 7">DSM 5909</strain>
    </source>
</reference>
<dbReference type="GO" id="GO:0007165">
    <property type="term" value="P:signal transduction"/>
    <property type="evidence" value="ECO:0007669"/>
    <property type="project" value="InterPro"/>
</dbReference>
<dbReference type="EMBL" id="NPEX01000262">
    <property type="protein sequence ID" value="RAI39874.1"/>
    <property type="molecule type" value="Genomic_DNA"/>
</dbReference>
<protein>
    <recommendedName>
        <fullName evidence="1">diguanylate cyclase</fullName>
        <ecNumber evidence="1">2.7.7.65</ecNumber>
    </recommendedName>
</protein>
<dbReference type="AlphaFoldDB" id="A0A327KPG0"/>
<feature type="transmembrane region" description="Helical" evidence="3">
    <location>
        <begin position="283"/>
        <end position="302"/>
    </location>
</feature>
<feature type="domain" description="HAMP" evidence="4">
    <location>
        <begin position="305"/>
        <end position="358"/>
    </location>
</feature>
<evidence type="ECO:0000256" key="2">
    <source>
        <dbReference type="ARBA" id="ARBA00034247"/>
    </source>
</evidence>
<dbReference type="Gene3D" id="3.30.70.270">
    <property type="match status" value="1"/>
</dbReference>
<dbReference type="SUPFAM" id="SSF158472">
    <property type="entry name" value="HAMP domain-like"/>
    <property type="match status" value="1"/>
</dbReference>
<sequence>MPHRRTPRLSIRARLMLLALLAVAPLIIDRVHLTETGRVERVQTAYAEVVTLARRARDAQVETIDATRALLQVVARAYVAVDATPANCATFLWGFVSDAPWITSLSVVGADGRIACSTRRQAIGLDVSDRDYVKDVQRNRHYVLSDYLLERSYEKSSVLMAFPIVRPGSTETDVLLAPVDLHWLARIGQGLESRAGMAAYLIDGKGTVLAGVQRRERLVGRRYDNHPLVQTVQAQPDGTAALEGFDGVRRIFGFTQIPGTDARIVVGFEEREVLGRIDRDSGIAYLHVAFFALLTMIAAWLVGEHLIVEPIRALARTATRIGQGDLQVRTDPESWAPEFAPLATALADMAGRLAARERELRSVNEHLEELASIDALSGLANRRSFDARLAAEWQQAAEAGHTIGLLMIDVDHFKLFNDGYGHVQGDTCLRQIGRVLTSVAEGASDFAARYGGEEFVLLMPGAGLDRAVET</sequence>
<organism evidence="6 7">
    <name type="scientific">Rhodoplanes roseus</name>
    <dbReference type="NCBI Taxonomy" id="29409"/>
    <lineage>
        <taxon>Bacteria</taxon>
        <taxon>Pseudomonadati</taxon>
        <taxon>Pseudomonadota</taxon>
        <taxon>Alphaproteobacteria</taxon>
        <taxon>Hyphomicrobiales</taxon>
        <taxon>Nitrobacteraceae</taxon>
        <taxon>Rhodoplanes</taxon>
    </lineage>
</organism>
<evidence type="ECO:0000256" key="1">
    <source>
        <dbReference type="ARBA" id="ARBA00012528"/>
    </source>
</evidence>
<dbReference type="CDD" id="cd01949">
    <property type="entry name" value="GGDEF"/>
    <property type="match status" value="1"/>
</dbReference>
<dbReference type="PANTHER" id="PTHR45138">
    <property type="entry name" value="REGULATORY COMPONENTS OF SENSORY TRANSDUCTION SYSTEM"/>
    <property type="match status" value="1"/>
</dbReference>
<feature type="non-terminal residue" evidence="6">
    <location>
        <position position="470"/>
    </location>
</feature>
<dbReference type="CDD" id="cd06225">
    <property type="entry name" value="HAMP"/>
    <property type="match status" value="1"/>
</dbReference>
<dbReference type="CDD" id="cd12914">
    <property type="entry name" value="PDC1_DGC_like"/>
    <property type="match status" value="1"/>
</dbReference>
<feature type="domain" description="GGDEF" evidence="5">
    <location>
        <begin position="401"/>
        <end position="470"/>
    </location>
</feature>
<dbReference type="InterPro" id="IPR029787">
    <property type="entry name" value="Nucleotide_cyclase"/>
</dbReference>
<evidence type="ECO:0000259" key="4">
    <source>
        <dbReference type="PROSITE" id="PS50885"/>
    </source>
</evidence>
<dbReference type="GO" id="GO:0005886">
    <property type="term" value="C:plasma membrane"/>
    <property type="evidence" value="ECO:0007669"/>
    <property type="project" value="TreeGrafter"/>
</dbReference>
<dbReference type="Pfam" id="PF00672">
    <property type="entry name" value="HAMP"/>
    <property type="match status" value="1"/>
</dbReference>
<dbReference type="PANTHER" id="PTHR45138:SF9">
    <property type="entry name" value="DIGUANYLATE CYCLASE DGCM-RELATED"/>
    <property type="match status" value="1"/>
</dbReference>
<proteinExistence type="predicted"/>
<evidence type="ECO:0000259" key="5">
    <source>
        <dbReference type="PROSITE" id="PS50887"/>
    </source>
</evidence>
<gene>
    <name evidence="6" type="ORF">CH341_24940</name>
</gene>
<keyword evidence="3" id="KW-0472">Membrane</keyword>
<comment type="caution">
    <text evidence="6">The sequence shown here is derived from an EMBL/GenBank/DDBJ whole genome shotgun (WGS) entry which is preliminary data.</text>
</comment>
<evidence type="ECO:0000313" key="6">
    <source>
        <dbReference type="EMBL" id="RAI39874.1"/>
    </source>
</evidence>
<dbReference type="InterPro" id="IPR043128">
    <property type="entry name" value="Rev_trsase/Diguanyl_cyclase"/>
</dbReference>
<name>A0A327KPG0_9BRAD</name>
<dbReference type="PROSITE" id="PS50885">
    <property type="entry name" value="HAMP"/>
    <property type="match status" value="1"/>
</dbReference>
<dbReference type="SMART" id="SM00304">
    <property type="entry name" value="HAMP"/>
    <property type="match status" value="1"/>
</dbReference>
<dbReference type="GO" id="GO:0043709">
    <property type="term" value="P:cell adhesion involved in single-species biofilm formation"/>
    <property type="evidence" value="ECO:0007669"/>
    <property type="project" value="TreeGrafter"/>
</dbReference>
<dbReference type="InterPro" id="IPR003660">
    <property type="entry name" value="HAMP_dom"/>
</dbReference>
<keyword evidence="3" id="KW-1133">Transmembrane helix</keyword>
<dbReference type="Gene3D" id="6.10.340.10">
    <property type="match status" value="1"/>
</dbReference>